<organism evidence="2 3">
    <name type="scientific">Aspergillus welwitschiae</name>
    <dbReference type="NCBI Taxonomy" id="1341132"/>
    <lineage>
        <taxon>Eukaryota</taxon>
        <taxon>Fungi</taxon>
        <taxon>Dikarya</taxon>
        <taxon>Ascomycota</taxon>
        <taxon>Pezizomycotina</taxon>
        <taxon>Eurotiomycetes</taxon>
        <taxon>Eurotiomycetidae</taxon>
        <taxon>Eurotiales</taxon>
        <taxon>Aspergillaceae</taxon>
        <taxon>Aspergillus</taxon>
        <taxon>Aspergillus subgen. Circumdati</taxon>
    </lineage>
</organism>
<keyword evidence="3" id="KW-1185">Reference proteome</keyword>
<sequence length="462" mass="50796">MLDRQTGDFPHFQYSPLLSMPIDPVGRSMQTLKPFTIKNPKTTFETKCDRQHCGARRLRKRAGLAPSAKDSAELWLVRSIESPVLRIGLWASSSPAGFGAVRMSEHIAKTDSRTMMRRFFQHQNDTSQEAGLAPMNIRFLALPPAAYNPTVHSRRNPKPIRCPSDVVSLGDWTKNSAHASSSQELNFFFRSAHVALGFQPAGTTYHRLIHVCDQVKQSTASAYVMAALPALPELTRMNYRVIQLRFGGNIIKDCGEIWKNLSHRSKGCDDPGLPGNVRHVSTMHTLRDPYATVAHRWDGGPDSFATSFLCERIEESRSIPEAGLEPGPGTTKTQSEYCLVGAKGRRMVWHSFCDPDCVSVSWADNGQTGRPVRNPRQSVVRHPDGASGNAAEPGSAGQGMTPIWRLAEGYVGHLYGKVRQGSPPSAYTAIIPSTSSAVAHYRMTEGVLTRPASTSPNHAILI</sequence>
<protein>
    <submittedName>
        <fullName evidence="2">Uncharacterized protein</fullName>
    </submittedName>
</protein>
<gene>
    <name evidence="2" type="ORF">BDQ94DRAFT_163090</name>
</gene>
<dbReference type="GeneID" id="38138019"/>
<name>A0A3F3PM95_9EURO</name>
<evidence type="ECO:0000256" key="1">
    <source>
        <dbReference type="SAM" id="MobiDB-lite"/>
    </source>
</evidence>
<dbReference type="EMBL" id="KZ852080">
    <property type="protein sequence ID" value="RDH28055.1"/>
    <property type="molecule type" value="Genomic_DNA"/>
</dbReference>
<evidence type="ECO:0000313" key="2">
    <source>
        <dbReference type="EMBL" id="RDH28055.1"/>
    </source>
</evidence>
<dbReference type="Proteomes" id="UP000253729">
    <property type="component" value="Unassembled WGS sequence"/>
</dbReference>
<proteinExistence type="predicted"/>
<dbReference type="RefSeq" id="XP_026621077.1">
    <property type="nucleotide sequence ID" value="XM_026769663.1"/>
</dbReference>
<feature type="region of interest" description="Disordered" evidence="1">
    <location>
        <begin position="364"/>
        <end position="397"/>
    </location>
</feature>
<accession>A0A3F3PM95</accession>
<evidence type="ECO:0000313" key="3">
    <source>
        <dbReference type="Proteomes" id="UP000253729"/>
    </source>
</evidence>
<dbReference type="AlphaFoldDB" id="A0A3F3PM95"/>
<reference evidence="2 3" key="1">
    <citation type="submission" date="2018-07" db="EMBL/GenBank/DDBJ databases">
        <title>The genomes of Aspergillus section Nigri reveals drivers in fungal speciation.</title>
        <authorList>
            <consortium name="DOE Joint Genome Institute"/>
            <person name="Vesth T.C."/>
            <person name="Nybo J."/>
            <person name="Theobald S."/>
            <person name="Brandl J."/>
            <person name="Frisvad J.C."/>
            <person name="Nielsen K.F."/>
            <person name="Lyhne E.K."/>
            <person name="Kogle M.E."/>
            <person name="Kuo A."/>
            <person name="Riley R."/>
            <person name="Clum A."/>
            <person name="Nolan M."/>
            <person name="Lipzen A."/>
            <person name="Salamov A."/>
            <person name="Henrissat B."/>
            <person name="Wiebenga A."/>
            <person name="De vries R.P."/>
            <person name="Grigoriev I.V."/>
            <person name="Mortensen U.H."/>
            <person name="Andersen M.R."/>
            <person name="Baker S.E."/>
        </authorList>
    </citation>
    <scope>NUCLEOTIDE SEQUENCE [LARGE SCALE GENOMIC DNA]</scope>
    <source>
        <strain evidence="2 3">CBS 139.54b</strain>
    </source>
</reference>